<dbReference type="STRING" id="1936003.STSP2_03170"/>
<reference evidence="2" key="1">
    <citation type="submission" date="2017-02" db="EMBL/GenBank/DDBJ databases">
        <title>Comparative genomics and description of representatives of a novel lineage of planctomycetes thriving in anoxic sediments.</title>
        <authorList>
            <person name="Spring S."/>
            <person name="Bunk B."/>
            <person name="Sproer C."/>
        </authorList>
    </citation>
    <scope>NUCLEOTIDE SEQUENCE [LARGE SCALE GENOMIC DNA]</scope>
    <source>
        <strain evidence="2">ST-NAGAB-D1</strain>
    </source>
</reference>
<sequence>MSTIGTITFLRMTGPQLPSLSTVVVPFQRPGVAGAGFRKEAAKADDYVLETVQAVGSQVSANQAANAYAAYKGQLVTVVDDTGKTTNAVMVLDARVTRVARVATSIPAGTEYLVYGRWSLKPTA</sequence>
<organism evidence="1 2">
    <name type="scientific">Anaerohalosphaera lusitana</name>
    <dbReference type="NCBI Taxonomy" id="1936003"/>
    <lineage>
        <taxon>Bacteria</taxon>
        <taxon>Pseudomonadati</taxon>
        <taxon>Planctomycetota</taxon>
        <taxon>Phycisphaerae</taxon>
        <taxon>Sedimentisphaerales</taxon>
        <taxon>Anaerohalosphaeraceae</taxon>
        <taxon>Anaerohalosphaera</taxon>
    </lineage>
</organism>
<proteinExistence type="predicted"/>
<protein>
    <submittedName>
        <fullName evidence="1">Uncharacterized protein</fullName>
    </submittedName>
</protein>
<gene>
    <name evidence="1" type="ORF">STSP2_03170</name>
</gene>
<evidence type="ECO:0000313" key="1">
    <source>
        <dbReference type="EMBL" id="AQT69970.1"/>
    </source>
</evidence>
<dbReference type="AlphaFoldDB" id="A0A1U9NQS4"/>
<dbReference type="EMBL" id="CP019791">
    <property type="protein sequence ID" value="AQT69970.1"/>
    <property type="molecule type" value="Genomic_DNA"/>
</dbReference>
<name>A0A1U9NQS4_9BACT</name>
<dbReference type="KEGG" id="alus:STSP2_03170"/>
<dbReference type="Proteomes" id="UP000189674">
    <property type="component" value="Chromosome"/>
</dbReference>
<accession>A0A1U9NQS4</accession>
<keyword evidence="2" id="KW-1185">Reference proteome</keyword>
<dbReference type="RefSeq" id="WP_146663603.1">
    <property type="nucleotide sequence ID" value="NZ_CP019791.1"/>
</dbReference>
<evidence type="ECO:0000313" key="2">
    <source>
        <dbReference type="Proteomes" id="UP000189674"/>
    </source>
</evidence>